<evidence type="ECO:0000256" key="2">
    <source>
        <dbReference type="SAM" id="Phobius"/>
    </source>
</evidence>
<feature type="compositionally biased region" description="Polar residues" evidence="1">
    <location>
        <begin position="101"/>
        <end position="121"/>
    </location>
</feature>
<evidence type="ECO:0000256" key="1">
    <source>
        <dbReference type="SAM" id="MobiDB-lite"/>
    </source>
</evidence>
<keyword evidence="4" id="KW-1185">Reference proteome</keyword>
<gene>
    <name evidence="3" type="ORF">QTP70_032197</name>
</gene>
<organism evidence="3 4">
    <name type="scientific">Hemibagrus guttatus</name>
    <dbReference type="NCBI Taxonomy" id="175788"/>
    <lineage>
        <taxon>Eukaryota</taxon>
        <taxon>Metazoa</taxon>
        <taxon>Chordata</taxon>
        <taxon>Craniata</taxon>
        <taxon>Vertebrata</taxon>
        <taxon>Euteleostomi</taxon>
        <taxon>Actinopterygii</taxon>
        <taxon>Neopterygii</taxon>
        <taxon>Teleostei</taxon>
        <taxon>Ostariophysi</taxon>
        <taxon>Siluriformes</taxon>
        <taxon>Bagridae</taxon>
        <taxon>Hemibagrus</taxon>
    </lineage>
</organism>
<proteinExistence type="predicted"/>
<dbReference type="EMBL" id="JAUCMX010000021">
    <property type="protein sequence ID" value="KAK3514797.1"/>
    <property type="molecule type" value="Genomic_DNA"/>
</dbReference>
<feature type="transmembrane region" description="Helical" evidence="2">
    <location>
        <begin position="161"/>
        <end position="183"/>
    </location>
</feature>
<dbReference type="AlphaFoldDB" id="A0AAE0Q6N1"/>
<evidence type="ECO:0000313" key="3">
    <source>
        <dbReference type="EMBL" id="KAK3514797.1"/>
    </source>
</evidence>
<reference evidence="3" key="1">
    <citation type="submission" date="2023-06" db="EMBL/GenBank/DDBJ databases">
        <title>Male Hemibagrus guttatus genome.</title>
        <authorList>
            <person name="Bian C."/>
        </authorList>
    </citation>
    <scope>NUCLEOTIDE SEQUENCE</scope>
    <source>
        <strain evidence="3">Male_cb2023</strain>
        <tissue evidence="3">Muscle</tissue>
    </source>
</reference>
<sequence length="239" mass="25574">MSTFLLSIISASSLPFPVIVPTFRVPILSPTLLPFLFSLCLRTLLPPLLLRPTVAQFPPAPCRSTAPMAVVVNPGLDRSAYRALSGRSAGDAVTGDVNDGKQATSTTDPGSGSVTERSNTSKNDKSSHILYLITSSPKKSENEMPGQWLGRGRTAAHNTMWAIYALAALLTLTVIATVAKLVLHMTVKSPTIPSVSSSDSCSQSTTSEPWIIFYRPSTISLFKKKLKNHHGDLSPLVGN</sequence>
<accession>A0AAE0Q6N1</accession>
<feature type="region of interest" description="Disordered" evidence="1">
    <location>
        <begin position="87"/>
        <end position="124"/>
    </location>
</feature>
<comment type="caution">
    <text evidence="3">The sequence shown here is derived from an EMBL/GenBank/DDBJ whole genome shotgun (WGS) entry which is preliminary data.</text>
</comment>
<evidence type="ECO:0000313" key="4">
    <source>
        <dbReference type="Proteomes" id="UP001274896"/>
    </source>
</evidence>
<name>A0AAE0Q6N1_9TELE</name>
<protein>
    <submittedName>
        <fullName evidence="3">Uncharacterized protein</fullName>
    </submittedName>
</protein>
<keyword evidence="2" id="KW-0812">Transmembrane</keyword>
<dbReference type="Proteomes" id="UP001274896">
    <property type="component" value="Unassembled WGS sequence"/>
</dbReference>
<keyword evidence="2" id="KW-1133">Transmembrane helix</keyword>
<keyword evidence="2" id="KW-0472">Membrane</keyword>